<comment type="catalytic activity">
    <reaction evidence="4">
        <text>Hydrolysis of (1-&gt;4)-beta-linkages between N-acetylmuramic acid and N-acetyl-D-glucosamine residues in a peptidoglycan and between N-acetyl-D-glucosamine residues in chitodextrins.</text>
        <dbReference type="EC" id="3.2.1.17"/>
    </reaction>
</comment>
<feature type="region of interest" description="Disordered" evidence="5">
    <location>
        <begin position="31"/>
        <end position="56"/>
    </location>
</feature>
<dbReference type="PROSITE" id="PS51318">
    <property type="entry name" value="TAT"/>
    <property type="match status" value="1"/>
</dbReference>
<keyword evidence="6" id="KW-0732">Signal</keyword>
<dbReference type="PROSITE" id="PS00953">
    <property type="entry name" value="GLYCOSYL_HYDROL_F25_1"/>
    <property type="match status" value="1"/>
</dbReference>
<evidence type="ECO:0000256" key="6">
    <source>
        <dbReference type="SAM" id="SignalP"/>
    </source>
</evidence>
<feature type="chain" id="PRO_5047225239" description="Lysozyme" evidence="6">
    <location>
        <begin position="23"/>
        <end position="288"/>
    </location>
</feature>
<feature type="signal peptide" evidence="6">
    <location>
        <begin position="1"/>
        <end position="22"/>
    </location>
</feature>
<dbReference type="RefSeq" id="WP_378265030.1">
    <property type="nucleotide sequence ID" value="NZ_JBHSIT010000020.1"/>
</dbReference>
<dbReference type="EC" id="3.2.1.17" evidence="4"/>
<dbReference type="Gene3D" id="3.20.20.80">
    <property type="entry name" value="Glycosidases"/>
    <property type="match status" value="1"/>
</dbReference>
<organism evidence="7 8">
    <name type="scientific">Actinomadura gamaensis</name>
    <dbReference type="NCBI Taxonomy" id="1763541"/>
    <lineage>
        <taxon>Bacteria</taxon>
        <taxon>Bacillati</taxon>
        <taxon>Actinomycetota</taxon>
        <taxon>Actinomycetes</taxon>
        <taxon>Streptosporangiales</taxon>
        <taxon>Thermomonosporaceae</taxon>
        <taxon>Actinomadura</taxon>
    </lineage>
</organism>
<evidence type="ECO:0000313" key="8">
    <source>
        <dbReference type="Proteomes" id="UP001595872"/>
    </source>
</evidence>
<comment type="similarity">
    <text evidence="1 4">Belongs to the glycosyl hydrolase 25 family.</text>
</comment>
<dbReference type="CDD" id="cd06412">
    <property type="entry name" value="GH25_CH-type"/>
    <property type="match status" value="1"/>
</dbReference>
<evidence type="ECO:0000256" key="5">
    <source>
        <dbReference type="SAM" id="MobiDB-lite"/>
    </source>
</evidence>
<dbReference type="Proteomes" id="UP001595872">
    <property type="component" value="Unassembled WGS sequence"/>
</dbReference>
<dbReference type="InterPro" id="IPR017853">
    <property type="entry name" value="GH"/>
</dbReference>
<dbReference type="PANTHER" id="PTHR34135">
    <property type="entry name" value="LYSOZYME"/>
    <property type="match status" value="1"/>
</dbReference>
<evidence type="ECO:0000256" key="2">
    <source>
        <dbReference type="ARBA" id="ARBA00022801"/>
    </source>
</evidence>
<dbReference type="InterPro" id="IPR018077">
    <property type="entry name" value="Glyco_hydro_fam25_subgr"/>
</dbReference>
<dbReference type="InterPro" id="IPR008270">
    <property type="entry name" value="Glyco_hydro_25_AS"/>
</dbReference>
<keyword evidence="8" id="KW-1185">Reference proteome</keyword>
<dbReference type="PANTHER" id="PTHR34135:SF2">
    <property type="entry name" value="LYSOZYME"/>
    <property type="match status" value="1"/>
</dbReference>
<comment type="caution">
    <text evidence="7">The sequence shown here is derived from an EMBL/GenBank/DDBJ whole genome shotgun (WGS) entry which is preliminary data.</text>
</comment>
<dbReference type="PROSITE" id="PS51904">
    <property type="entry name" value="GLYCOSYL_HYDROL_F25_2"/>
    <property type="match status" value="1"/>
</dbReference>
<dbReference type="InterPro" id="IPR006311">
    <property type="entry name" value="TAT_signal"/>
</dbReference>
<evidence type="ECO:0000256" key="1">
    <source>
        <dbReference type="ARBA" id="ARBA00010646"/>
    </source>
</evidence>
<gene>
    <name evidence="7" type="ORF">ACFPCY_41300</name>
</gene>
<evidence type="ECO:0000256" key="3">
    <source>
        <dbReference type="ARBA" id="ARBA00023295"/>
    </source>
</evidence>
<evidence type="ECO:0000313" key="7">
    <source>
        <dbReference type="EMBL" id="MFC4913780.1"/>
    </source>
</evidence>
<dbReference type="Pfam" id="PF01183">
    <property type="entry name" value="Glyco_hydro_25"/>
    <property type="match status" value="1"/>
</dbReference>
<keyword evidence="3 4" id="KW-0326">Glycosidase</keyword>
<reference evidence="8" key="1">
    <citation type="journal article" date="2019" name="Int. J. Syst. Evol. Microbiol.">
        <title>The Global Catalogue of Microorganisms (GCM) 10K type strain sequencing project: providing services to taxonomists for standard genome sequencing and annotation.</title>
        <authorList>
            <consortium name="The Broad Institute Genomics Platform"/>
            <consortium name="The Broad Institute Genome Sequencing Center for Infectious Disease"/>
            <person name="Wu L."/>
            <person name="Ma J."/>
        </authorList>
    </citation>
    <scope>NUCLEOTIDE SEQUENCE [LARGE SCALE GENOMIC DNA]</scope>
    <source>
        <strain evidence="8">KLKA75</strain>
    </source>
</reference>
<feature type="compositionally biased region" description="Low complexity" evidence="5">
    <location>
        <begin position="31"/>
        <end position="48"/>
    </location>
</feature>
<proteinExistence type="inferred from homology"/>
<evidence type="ECO:0000256" key="4">
    <source>
        <dbReference type="RuleBase" id="RU361176"/>
    </source>
</evidence>
<sequence length="288" mass="30746">MTPFRTLLSAALSTAFAAGALAAAVPAASASPATPTSAATPTSPAAPAVPKDGPERHWLGSQIVKHEHFRRAPVPPALAVTQTPGLDVSGWQGNVNWSSVAANGAKFAYVKATESTSYTNPYFAQQYNGSYNAGLIRGAYHFAVPNNSSGATQADYFVDHGGGWSADGRTLPGMLDMEWNPYGAACYGLSQSGMVSWILAFSDRYKARTGRYPAIYTSTSWWSQCTGNRGAFASTNPLVIANYNGSPGTMPYNWTYQTIWQWSDSGTFPGDQDYFNGDLSRLQVFASS</sequence>
<accession>A0ABV9UEV9</accession>
<protein>
    <recommendedName>
        <fullName evidence="4">Lysozyme</fullName>
        <ecNumber evidence="4">3.2.1.17</ecNumber>
    </recommendedName>
</protein>
<dbReference type="InterPro" id="IPR002053">
    <property type="entry name" value="Glyco_hydro_25"/>
</dbReference>
<dbReference type="SUPFAM" id="SSF51445">
    <property type="entry name" value="(Trans)glycosidases"/>
    <property type="match status" value="1"/>
</dbReference>
<dbReference type="EMBL" id="JBHSIT010000020">
    <property type="protein sequence ID" value="MFC4913780.1"/>
    <property type="molecule type" value="Genomic_DNA"/>
</dbReference>
<dbReference type="SMART" id="SM00641">
    <property type="entry name" value="Glyco_25"/>
    <property type="match status" value="1"/>
</dbReference>
<keyword evidence="2 4" id="KW-0378">Hydrolase</keyword>
<name>A0ABV9UEV9_9ACTN</name>